<reference evidence="2 3" key="1">
    <citation type="submission" date="2017-04" db="EMBL/GenBank/DDBJ databases">
        <authorList>
            <person name="Afonso C.L."/>
            <person name="Miller P.J."/>
            <person name="Scott M.A."/>
            <person name="Spackman E."/>
            <person name="Goraichik I."/>
            <person name="Dimitrov K.M."/>
            <person name="Suarez D.L."/>
            <person name="Swayne D.E."/>
        </authorList>
    </citation>
    <scope>NUCLEOTIDE SEQUENCE [LARGE SCALE GENOMIC DNA]</scope>
    <source>
        <strain evidence="2 3">DSM 43828</strain>
    </source>
</reference>
<dbReference type="InterPro" id="IPR043740">
    <property type="entry name" value="DUF5685"/>
</dbReference>
<accession>A0A1Y5XR10</accession>
<dbReference type="OrthoDB" id="3210612at2"/>
<feature type="compositionally biased region" description="Basic and acidic residues" evidence="1">
    <location>
        <begin position="297"/>
        <end position="309"/>
    </location>
</feature>
<sequence length="378" mass="41285">MFGIIRPCRHRLSPRLRTSWLAHLCGLCLALRDDHGQLARTVTNYDGLVISALVEAQSHGETRRTAGPCPLRAMRTASVAQGDGARLAASVSLVLASAKINDHVADRDGLFGRRGVSLAARKVAGRWAAQGAWTGEQIGFDTAVLLDAVAEQPLVENSIRRGDSLLLATEPTETATAAAFAHTAVLSGRPRNVDVLSEAGRLFGRVAHLVDAVEDLDEDRATGTWNPLLVTGTSLEEARRICDDAVLGVRLALREAEFVDDKLVHALLAHELDHAIKRAFRDVHGPSLDQKTKRKDKREDKHHEWQKKGWEQPDRSWGAACGLAMVMFCTCQYCCADPYHDPWTGEPREGWCHRCDCDCCDCCDCCSCGDGCGCDCSC</sequence>
<gene>
    <name evidence="2" type="ORF">SAMN05661093_04127</name>
</gene>
<proteinExistence type="predicted"/>
<dbReference type="Pfam" id="PF18937">
    <property type="entry name" value="DUF5685"/>
    <property type="match status" value="1"/>
</dbReference>
<dbReference type="RefSeq" id="WP_084428494.1">
    <property type="nucleotide sequence ID" value="NZ_FWXV01000003.1"/>
</dbReference>
<dbReference type="EMBL" id="FWXV01000003">
    <property type="protein sequence ID" value="SMD06707.1"/>
    <property type="molecule type" value="Genomic_DNA"/>
</dbReference>
<evidence type="ECO:0008006" key="4">
    <source>
        <dbReference type="Google" id="ProtNLM"/>
    </source>
</evidence>
<evidence type="ECO:0000256" key="1">
    <source>
        <dbReference type="SAM" id="MobiDB-lite"/>
    </source>
</evidence>
<dbReference type="AlphaFoldDB" id="A0A1Y5XR10"/>
<dbReference type="Proteomes" id="UP000192674">
    <property type="component" value="Unassembled WGS sequence"/>
</dbReference>
<evidence type="ECO:0000313" key="2">
    <source>
        <dbReference type="EMBL" id="SMD06707.1"/>
    </source>
</evidence>
<name>A0A1Y5XR10_KIBAR</name>
<keyword evidence="3" id="KW-1185">Reference proteome</keyword>
<protein>
    <recommendedName>
        <fullName evidence="4">Regulatory protein</fullName>
    </recommendedName>
</protein>
<evidence type="ECO:0000313" key="3">
    <source>
        <dbReference type="Proteomes" id="UP000192674"/>
    </source>
</evidence>
<organism evidence="2 3">
    <name type="scientific">Kibdelosporangium aridum</name>
    <dbReference type="NCBI Taxonomy" id="2030"/>
    <lineage>
        <taxon>Bacteria</taxon>
        <taxon>Bacillati</taxon>
        <taxon>Actinomycetota</taxon>
        <taxon>Actinomycetes</taxon>
        <taxon>Pseudonocardiales</taxon>
        <taxon>Pseudonocardiaceae</taxon>
        <taxon>Kibdelosporangium</taxon>
    </lineage>
</organism>
<feature type="region of interest" description="Disordered" evidence="1">
    <location>
        <begin position="287"/>
        <end position="309"/>
    </location>
</feature>